<feature type="compositionally biased region" description="Basic and acidic residues" evidence="1">
    <location>
        <begin position="49"/>
        <end position="58"/>
    </location>
</feature>
<sequence length="106" mass="11751">MWSEKRVEELGRALNPLPLYALPIVLGWLLGGVARDQLDDTTGNDAEPCAERGPRHPADPAVVAIVGESEVRASHDPAEHRKQPWRPSAIERSGERGRTQIRFLLP</sequence>
<reference evidence="2" key="1">
    <citation type="submission" date="2020-02" db="EMBL/GenBank/DDBJ databases">
        <authorList>
            <person name="Meier V. D."/>
        </authorList>
    </citation>
    <scope>NUCLEOTIDE SEQUENCE</scope>
    <source>
        <strain evidence="2">AVDCRST_MAG68</strain>
    </source>
</reference>
<feature type="compositionally biased region" description="Basic and acidic residues" evidence="1">
    <location>
        <begin position="69"/>
        <end position="82"/>
    </location>
</feature>
<protein>
    <submittedName>
        <fullName evidence="2">Uncharacterized protein</fullName>
    </submittedName>
</protein>
<organism evidence="2">
    <name type="scientific">uncultured Gemmatimonadota bacterium</name>
    <dbReference type="NCBI Taxonomy" id="203437"/>
    <lineage>
        <taxon>Bacteria</taxon>
        <taxon>Pseudomonadati</taxon>
        <taxon>Gemmatimonadota</taxon>
        <taxon>environmental samples</taxon>
    </lineage>
</organism>
<name>A0A6J4LPD6_9BACT</name>
<accession>A0A6J4LPD6</accession>
<dbReference type="EMBL" id="CADCTW010000133">
    <property type="protein sequence ID" value="CAA9337369.1"/>
    <property type="molecule type" value="Genomic_DNA"/>
</dbReference>
<dbReference type="AlphaFoldDB" id="A0A6J4LPD6"/>
<proteinExistence type="predicted"/>
<gene>
    <name evidence="2" type="ORF">AVDCRST_MAG68-3427</name>
</gene>
<evidence type="ECO:0000313" key="2">
    <source>
        <dbReference type="EMBL" id="CAA9337369.1"/>
    </source>
</evidence>
<feature type="region of interest" description="Disordered" evidence="1">
    <location>
        <begin position="36"/>
        <end position="98"/>
    </location>
</feature>
<evidence type="ECO:0000256" key="1">
    <source>
        <dbReference type="SAM" id="MobiDB-lite"/>
    </source>
</evidence>